<protein>
    <submittedName>
        <fullName evidence="1">Uncharacterized protein</fullName>
    </submittedName>
</protein>
<evidence type="ECO:0000313" key="1">
    <source>
        <dbReference type="EMBL" id="GET35647.1"/>
    </source>
</evidence>
<name>A0AAV3X618_9CYAN</name>
<comment type="caution">
    <text evidence="1">The sequence shown here is derived from an EMBL/GenBank/DDBJ whole genome shotgun (WGS) entry which is preliminary data.</text>
</comment>
<gene>
    <name evidence="1" type="ORF">MiSe_03890</name>
</gene>
<reference evidence="1" key="1">
    <citation type="submission" date="2019-10" db="EMBL/GenBank/DDBJ databases">
        <title>Draft genome sequece of Microseira wollei NIES-4236.</title>
        <authorList>
            <person name="Yamaguchi H."/>
            <person name="Suzuki S."/>
            <person name="Kawachi M."/>
        </authorList>
    </citation>
    <scope>NUCLEOTIDE SEQUENCE</scope>
    <source>
        <strain evidence="1">NIES-4236</strain>
    </source>
</reference>
<dbReference type="EMBL" id="BLAY01000003">
    <property type="protein sequence ID" value="GET35647.1"/>
    <property type="molecule type" value="Genomic_DNA"/>
</dbReference>
<organism evidence="1 2">
    <name type="scientific">Microseira wollei NIES-4236</name>
    <dbReference type="NCBI Taxonomy" id="2530354"/>
    <lineage>
        <taxon>Bacteria</taxon>
        <taxon>Bacillati</taxon>
        <taxon>Cyanobacteriota</taxon>
        <taxon>Cyanophyceae</taxon>
        <taxon>Oscillatoriophycideae</taxon>
        <taxon>Aerosakkonematales</taxon>
        <taxon>Aerosakkonemataceae</taxon>
        <taxon>Microseira</taxon>
    </lineage>
</organism>
<evidence type="ECO:0000313" key="2">
    <source>
        <dbReference type="Proteomes" id="UP001050975"/>
    </source>
</evidence>
<dbReference type="Proteomes" id="UP001050975">
    <property type="component" value="Unassembled WGS sequence"/>
</dbReference>
<accession>A0AAV3X618</accession>
<sequence>MQNADKVAATAVRQRFAEQHPDDWQILNKIGKDEVAVYFGSCDRVEDILHCLDVPVTMNPDAKKLEAKIIFVNCFGSYHQDLISHLARQVEASKWLVSSDWANGHLMAKAFPNKVQWTWRSTGD</sequence>
<proteinExistence type="predicted"/>
<dbReference type="RefSeq" id="WP_226573686.1">
    <property type="nucleotide sequence ID" value="NZ_BLAY01000003.1"/>
</dbReference>
<dbReference type="AlphaFoldDB" id="A0AAV3X618"/>
<keyword evidence="2" id="KW-1185">Reference proteome</keyword>